<evidence type="ECO:0008006" key="4">
    <source>
        <dbReference type="Google" id="ProtNLM"/>
    </source>
</evidence>
<dbReference type="RefSeq" id="WP_138126607.1">
    <property type="nucleotide sequence ID" value="NZ_SWLG01000007.1"/>
</dbReference>
<evidence type="ECO:0000313" key="3">
    <source>
        <dbReference type="Proteomes" id="UP000308230"/>
    </source>
</evidence>
<feature type="transmembrane region" description="Helical" evidence="1">
    <location>
        <begin position="44"/>
        <end position="61"/>
    </location>
</feature>
<keyword evidence="1" id="KW-0812">Transmembrane</keyword>
<gene>
    <name evidence="2" type="ORF">FCL54_11675</name>
</gene>
<dbReference type="Proteomes" id="UP000308230">
    <property type="component" value="Unassembled WGS sequence"/>
</dbReference>
<keyword evidence="1" id="KW-1133">Transmembrane helix</keyword>
<feature type="transmembrane region" description="Helical" evidence="1">
    <location>
        <begin position="6"/>
        <end position="23"/>
    </location>
</feature>
<dbReference type="AlphaFoldDB" id="A0A5R9F3V1"/>
<keyword evidence="1" id="KW-0472">Membrane</keyword>
<keyword evidence="3" id="KW-1185">Reference proteome</keyword>
<proteinExistence type="predicted"/>
<reference evidence="2 3" key="1">
    <citation type="submission" date="2019-04" db="EMBL/GenBank/DDBJ databases">
        <title>Bacillus caeni sp. nov., a bacterium isolated from mangrove sediment.</title>
        <authorList>
            <person name="Huang H."/>
            <person name="Mo K."/>
            <person name="Hu Y."/>
        </authorList>
    </citation>
    <scope>NUCLEOTIDE SEQUENCE [LARGE SCALE GENOMIC DNA]</scope>
    <source>
        <strain evidence="2 3">HB172195</strain>
    </source>
</reference>
<comment type="caution">
    <text evidence="2">The sequence shown here is derived from an EMBL/GenBank/DDBJ whole genome shotgun (WGS) entry which is preliminary data.</text>
</comment>
<sequence length="64" mass="6985">MIVVQIILLLVCAAAIINILLIGSKYGSSHNLDPKLVNKLGKRTFYSILALMISAALFVFIHNS</sequence>
<name>A0A5R9F3V1_9BACL</name>
<evidence type="ECO:0000256" key="1">
    <source>
        <dbReference type="SAM" id="Phobius"/>
    </source>
</evidence>
<protein>
    <recommendedName>
        <fullName evidence="4">Protein-export membrane protein SecG</fullName>
    </recommendedName>
</protein>
<accession>A0A5R9F3V1</accession>
<dbReference type="EMBL" id="SWLG01000007">
    <property type="protein sequence ID" value="TLS37179.1"/>
    <property type="molecule type" value="Genomic_DNA"/>
</dbReference>
<evidence type="ECO:0000313" key="2">
    <source>
        <dbReference type="EMBL" id="TLS37179.1"/>
    </source>
</evidence>
<organism evidence="2 3">
    <name type="scientific">Exobacillus caeni</name>
    <dbReference type="NCBI Taxonomy" id="2574798"/>
    <lineage>
        <taxon>Bacteria</taxon>
        <taxon>Bacillati</taxon>
        <taxon>Bacillota</taxon>
        <taxon>Bacilli</taxon>
        <taxon>Bacillales</taxon>
        <taxon>Guptibacillaceae</taxon>
        <taxon>Exobacillus</taxon>
    </lineage>
</organism>